<name>X0ZN92_9ZZZZ</name>
<gene>
    <name evidence="1" type="ORF">S01H4_15720</name>
</gene>
<dbReference type="GO" id="GO:0006402">
    <property type="term" value="P:mRNA catabolic process"/>
    <property type="evidence" value="ECO:0007669"/>
    <property type="project" value="TreeGrafter"/>
</dbReference>
<dbReference type="PANTHER" id="PTHR33988:SF3">
    <property type="entry name" value="ENDORIBONUCLEASE TOXIN CHPB-RELATED"/>
    <property type="match status" value="1"/>
</dbReference>
<dbReference type="EMBL" id="BART01006888">
    <property type="protein sequence ID" value="GAG71225.1"/>
    <property type="molecule type" value="Genomic_DNA"/>
</dbReference>
<dbReference type="PANTHER" id="PTHR33988">
    <property type="entry name" value="ENDORIBONUCLEASE MAZF-RELATED"/>
    <property type="match status" value="1"/>
</dbReference>
<dbReference type="GO" id="GO:0004521">
    <property type="term" value="F:RNA endonuclease activity"/>
    <property type="evidence" value="ECO:0007669"/>
    <property type="project" value="TreeGrafter"/>
</dbReference>
<organism evidence="1">
    <name type="scientific">marine sediment metagenome</name>
    <dbReference type="NCBI Taxonomy" id="412755"/>
    <lineage>
        <taxon>unclassified sequences</taxon>
        <taxon>metagenomes</taxon>
        <taxon>ecological metagenomes</taxon>
    </lineage>
</organism>
<proteinExistence type="predicted"/>
<sequence>MTSRYIPAQGDIVWLQLNPQAGHEEAGRRPALVVSPKEYNRKVGLALFCPVTSQVKGYPFEVFLPSSLAASGAILSDQVKSLDWRVRKAKRLCTAPEKVVEEVLGKILTLIRKE</sequence>
<protein>
    <recommendedName>
        <fullName evidence="2">mRNA interferase</fullName>
    </recommendedName>
</protein>
<evidence type="ECO:0008006" key="2">
    <source>
        <dbReference type="Google" id="ProtNLM"/>
    </source>
</evidence>
<dbReference type="InterPro" id="IPR011067">
    <property type="entry name" value="Plasmid_toxin/cell-grow_inhib"/>
</dbReference>
<dbReference type="Pfam" id="PF02452">
    <property type="entry name" value="PemK_toxin"/>
    <property type="match status" value="1"/>
</dbReference>
<dbReference type="Gene3D" id="2.30.30.110">
    <property type="match status" value="1"/>
</dbReference>
<comment type="caution">
    <text evidence="1">The sequence shown here is derived from an EMBL/GenBank/DDBJ whole genome shotgun (WGS) entry which is preliminary data.</text>
</comment>
<accession>X0ZN92</accession>
<dbReference type="NCBIfam" id="NF007386">
    <property type="entry name" value="PRK09907.1"/>
    <property type="match status" value="1"/>
</dbReference>
<evidence type="ECO:0000313" key="1">
    <source>
        <dbReference type="EMBL" id="GAG71225.1"/>
    </source>
</evidence>
<dbReference type="GO" id="GO:0003677">
    <property type="term" value="F:DNA binding"/>
    <property type="evidence" value="ECO:0007669"/>
    <property type="project" value="InterPro"/>
</dbReference>
<dbReference type="GO" id="GO:0016075">
    <property type="term" value="P:rRNA catabolic process"/>
    <property type="evidence" value="ECO:0007669"/>
    <property type="project" value="TreeGrafter"/>
</dbReference>
<dbReference type="InterPro" id="IPR003477">
    <property type="entry name" value="PemK-like"/>
</dbReference>
<reference evidence="1" key="1">
    <citation type="journal article" date="2014" name="Front. Microbiol.">
        <title>High frequency of phylogenetically diverse reductive dehalogenase-homologous genes in deep subseafloor sedimentary metagenomes.</title>
        <authorList>
            <person name="Kawai M."/>
            <person name="Futagami T."/>
            <person name="Toyoda A."/>
            <person name="Takaki Y."/>
            <person name="Nishi S."/>
            <person name="Hori S."/>
            <person name="Arai W."/>
            <person name="Tsubouchi T."/>
            <person name="Morono Y."/>
            <person name="Uchiyama I."/>
            <person name="Ito T."/>
            <person name="Fujiyama A."/>
            <person name="Inagaki F."/>
            <person name="Takami H."/>
        </authorList>
    </citation>
    <scope>NUCLEOTIDE SEQUENCE</scope>
    <source>
        <strain evidence="1">Expedition CK06-06</strain>
    </source>
</reference>
<dbReference type="AlphaFoldDB" id="X0ZN92"/>
<dbReference type="SUPFAM" id="SSF50118">
    <property type="entry name" value="Cell growth inhibitor/plasmid maintenance toxic component"/>
    <property type="match status" value="1"/>
</dbReference>